<feature type="region of interest" description="Disordered" evidence="1">
    <location>
        <begin position="1"/>
        <end position="21"/>
    </location>
</feature>
<gene>
    <name evidence="2" type="ORF">MAUB_51050</name>
</gene>
<evidence type="ECO:0000313" key="2">
    <source>
        <dbReference type="EMBL" id="BBX87232.1"/>
    </source>
</evidence>
<reference evidence="2 3" key="1">
    <citation type="journal article" date="2019" name="Emerg. Microbes Infect.">
        <title>Comprehensive subspecies identification of 175 nontuberculous mycobacteria species based on 7547 genomic profiles.</title>
        <authorList>
            <person name="Matsumoto Y."/>
            <person name="Kinjo T."/>
            <person name="Motooka D."/>
            <person name="Nabeya D."/>
            <person name="Jung N."/>
            <person name="Uechi K."/>
            <person name="Horii T."/>
            <person name="Iida T."/>
            <person name="Fujita J."/>
            <person name="Nakamura S."/>
        </authorList>
    </citation>
    <scope>NUCLEOTIDE SEQUENCE [LARGE SCALE GENOMIC DNA]</scope>
    <source>
        <strain evidence="2 3">JCM 15296</strain>
    </source>
</reference>
<evidence type="ECO:0000313" key="3">
    <source>
        <dbReference type="Proteomes" id="UP000465609"/>
    </source>
</evidence>
<dbReference type="EMBL" id="AP022577">
    <property type="protein sequence ID" value="BBX87232.1"/>
    <property type="molecule type" value="Genomic_DNA"/>
</dbReference>
<name>A0ABN5Z1N1_9MYCO</name>
<evidence type="ECO:0000256" key="1">
    <source>
        <dbReference type="SAM" id="MobiDB-lite"/>
    </source>
</evidence>
<proteinExistence type="predicted"/>
<dbReference type="Proteomes" id="UP000465609">
    <property type="component" value="Chromosome"/>
</dbReference>
<sequence>MTEGVHPRDAPTNLATIQLPPEPLYPSQQILGRAAGGALPFEAPPQAIQLSVQLVVHPRTTMIAA</sequence>
<protein>
    <submittedName>
        <fullName evidence="2">Uncharacterized protein</fullName>
    </submittedName>
</protein>
<keyword evidence="3" id="KW-1185">Reference proteome</keyword>
<dbReference type="RefSeq" id="WP_163911728.1">
    <property type="nucleotide sequence ID" value="NZ_AP022577.1"/>
</dbReference>
<organism evidence="2 3">
    <name type="scientific">Mycolicibacterium aubagnense</name>
    <dbReference type="NCBI Taxonomy" id="319707"/>
    <lineage>
        <taxon>Bacteria</taxon>
        <taxon>Bacillati</taxon>
        <taxon>Actinomycetota</taxon>
        <taxon>Actinomycetes</taxon>
        <taxon>Mycobacteriales</taxon>
        <taxon>Mycobacteriaceae</taxon>
        <taxon>Mycolicibacterium</taxon>
    </lineage>
</organism>
<accession>A0ABN5Z1N1</accession>